<name>A0A2G1BU16_9FLAO</name>
<organism evidence="4 5">
    <name type="scientific">Tenacibaculum discolor</name>
    <dbReference type="NCBI Taxonomy" id="361581"/>
    <lineage>
        <taxon>Bacteria</taxon>
        <taxon>Pseudomonadati</taxon>
        <taxon>Bacteroidota</taxon>
        <taxon>Flavobacteriia</taxon>
        <taxon>Flavobacteriales</taxon>
        <taxon>Flavobacteriaceae</taxon>
        <taxon>Tenacibaculum</taxon>
    </lineage>
</organism>
<dbReference type="SUPFAM" id="SSF47413">
    <property type="entry name" value="lambda repressor-like DNA-binding domains"/>
    <property type="match status" value="1"/>
</dbReference>
<dbReference type="PANTHER" id="PTHR46797">
    <property type="entry name" value="HTH-TYPE TRANSCRIPTIONAL REGULATOR"/>
    <property type="match status" value="1"/>
</dbReference>
<dbReference type="InterPro" id="IPR010982">
    <property type="entry name" value="Lambda_DNA-bd_dom_sf"/>
</dbReference>
<reference evidence="4" key="2">
    <citation type="submission" date="2017-10" db="EMBL/GenBank/DDBJ databases">
        <authorList>
            <person name="Enke T.N."/>
            <person name="Cordero O.X."/>
        </authorList>
    </citation>
    <scope>NUCLEOTIDE SEQUENCE</scope>
    <source>
        <strain evidence="4">4G03</strain>
    </source>
</reference>
<evidence type="ECO:0000313" key="5">
    <source>
        <dbReference type="Proteomes" id="UP000222163"/>
    </source>
</evidence>
<dbReference type="GO" id="GO:0003677">
    <property type="term" value="F:DNA binding"/>
    <property type="evidence" value="ECO:0007669"/>
    <property type="project" value="UniProtKB-KW"/>
</dbReference>
<comment type="caution">
    <text evidence="4">The sequence shown here is derived from an EMBL/GenBank/DDBJ whole genome shotgun (WGS) entry which is preliminary data.</text>
</comment>
<evidence type="ECO:0000259" key="2">
    <source>
        <dbReference type="PROSITE" id="PS50943"/>
    </source>
</evidence>
<dbReference type="SMART" id="SM00530">
    <property type="entry name" value="HTH_XRE"/>
    <property type="match status" value="1"/>
</dbReference>
<dbReference type="Gene3D" id="1.10.260.40">
    <property type="entry name" value="lambda repressor-like DNA-binding domains"/>
    <property type="match status" value="1"/>
</dbReference>
<dbReference type="Proteomes" id="UP000222163">
    <property type="component" value="Unassembled WGS sequence"/>
</dbReference>
<dbReference type="EMBL" id="JAUYVU010000006">
    <property type="protein sequence ID" value="MDP2541542.1"/>
    <property type="molecule type" value="Genomic_DNA"/>
</dbReference>
<accession>A0A2G1BU16</accession>
<keyword evidence="1" id="KW-0238">DNA-binding</keyword>
<evidence type="ECO:0000256" key="1">
    <source>
        <dbReference type="ARBA" id="ARBA00023125"/>
    </source>
</evidence>
<reference evidence="3 6" key="3">
    <citation type="submission" date="2023-07" db="EMBL/GenBank/DDBJ databases">
        <title>Genome content predicts the carbon catabolic preferences of heterotrophic bacteria.</title>
        <authorList>
            <person name="Gralka M."/>
        </authorList>
    </citation>
    <scope>NUCLEOTIDE SEQUENCE [LARGE SCALE GENOMIC DNA]</scope>
    <source>
        <strain evidence="3 6">4G03</strain>
    </source>
</reference>
<dbReference type="RefSeq" id="WP_099215654.1">
    <property type="nucleotide sequence ID" value="NZ_JAUYVU010000006.1"/>
</dbReference>
<dbReference type="CDD" id="cd00093">
    <property type="entry name" value="HTH_XRE"/>
    <property type="match status" value="1"/>
</dbReference>
<evidence type="ECO:0000313" key="3">
    <source>
        <dbReference type="EMBL" id="MDP2541542.1"/>
    </source>
</evidence>
<dbReference type="InterPro" id="IPR001387">
    <property type="entry name" value="Cro/C1-type_HTH"/>
</dbReference>
<dbReference type="EMBL" id="PDUU01000008">
    <property type="protein sequence ID" value="PHN97444.1"/>
    <property type="molecule type" value="Genomic_DNA"/>
</dbReference>
<evidence type="ECO:0000313" key="6">
    <source>
        <dbReference type="Proteomes" id="UP001242342"/>
    </source>
</evidence>
<gene>
    <name evidence="4" type="ORF">CSC81_10235</name>
    <name evidence="3" type="ORF">Q8W23_08665</name>
</gene>
<dbReference type="GO" id="GO:0005829">
    <property type="term" value="C:cytosol"/>
    <property type="evidence" value="ECO:0007669"/>
    <property type="project" value="TreeGrafter"/>
</dbReference>
<dbReference type="Pfam" id="PF01381">
    <property type="entry name" value="HTH_3"/>
    <property type="match status" value="1"/>
</dbReference>
<sequence>MNIGQVIKKYRKERGFKQGEFSSACDISQTYLSLIENNQKEPNITTLRIIANKLNIPLPIMFFLSLDETDIPENKREVFKILEPSIKDMIKQIYTHD</sequence>
<dbReference type="GO" id="GO:0003700">
    <property type="term" value="F:DNA-binding transcription factor activity"/>
    <property type="evidence" value="ECO:0007669"/>
    <property type="project" value="TreeGrafter"/>
</dbReference>
<proteinExistence type="predicted"/>
<protein>
    <submittedName>
        <fullName evidence="3 4">Transcriptional regulator</fullName>
    </submittedName>
</protein>
<dbReference type="PANTHER" id="PTHR46797:SF1">
    <property type="entry name" value="METHYLPHOSPHONATE SYNTHASE"/>
    <property type="match status" value="1"/>
</dbReference>
<feature type="domain" description="HTH cro/C1-type" evidence="2">
    <location>
        <begin position="7"/>
        <end position="61"/>
    </location>
</feature>
<dbReference type="Proteomes" id="UP001242342">
    <property type="component" value="Unassembled WGS sequence"/>
</dbReference>
<dbReference type="AlphaFoldDB" id="A0A2G1BU16"/>
<dbReference type="PROSITE" id="PS50943">
    <property type="entry name" value="HTH_CROC1"/>
    <property type="match status" value="1"/>
</dbReference>
<reference evidence="4 5" key="1">
    <citation type="journal article" date="2016" name="Nat. Commun.">
        <title>Microbial interactions lead to rapid micro-scale successions on model marine particles.</title>
        <authorList>
            <person name="Datta M.S."/>
            <person name="Sliwerska E."/>
            <person name="Gore J."/>
            <person name="Polz M.F."/>
            <person name="Cordero O.X."/>
        </authorList>
    </citation>
    <scope>NUCLEOTIDE SEQUENCE [LARGE SCALE GENOMIC DNA]</scope>
    <source>
        <strain evidence="4 5">4G03</strain>
    </source>
</reference>
<dbReference type="InterPro" id="IPR050807">
    <property type="entry name" value="TransReg_Diox_bact_type"/>
</dbReference>
<keyword evidence="6" id="KW-1185">Reference proteome</keyword>
<evidence type="ECO:0000313" key="4">
    <source>
        <dbReference type="EMBL" id="PHN97444.1"/>
    </source>
</evidence>